<gene>
    <name evidence="2" type="primary">hygT</name>
</gene>
<accession>Q2MFR2</accession>
<protein>
    <submittedName>
        <fullName evidence="2">Putative hygromycin B biosynthetic protein</fullName>
    </submittedName>
</protein>
<organism evidence="2">
    <name type="scientific">Streptomyces hygroscopicus subsp. hygroscopicus</name>
    <dbReference type="NCBI Taxonomy" id="68042"/>
    <lineage>
        <taxon>Bacteria</taxon>
        <taxon>Bacillati</taxon>
        <taxon>Actinomycetota</taxon>
        <taxon>Actinomycetes</taxon>
        <taxon>Kitasatosporales</taxon>
        <taxon>Streptomycetaceae</taxon>
        <taxon>Streptomyces</taxon>
        <taxon>Streptomyces violaceusniger group</taxon>
    </lineage>
</organism>
<sequence>MARDGKPLGAGTDRARGRRDGTGYDTGRDSGCARPEFGPCRRPRGSAGLSAPAVVECRNCTPVIGGHVKPSPADDRFSALSDLPCPLWRMPDGPARYASLPVGAVPMARCTSGTHPPPVAGFDRSPVKWSSSAGSCLLSADTDGCLTGPGRPARCSGPGPLRPPPGRTARHTRAARRHGQGC</sequence>
<dbReference type="EMBL" id="AJ628642">
    <property type="protein sequence ID" value="CAF31855.1"/>
    <property type="molecule type" value="Genomic_DNA"/>
</dbReference>
<name>Q2MFR2_STRHY</name>
<proteinExistence type="predicted"/>
<feature type="region of interest" description="Disordered" evidence="1">
    <location>
        <begin position="1"/>
        <end position="45"/>
    </location>
</feature>
<feature type="compositionally biased region" description="Basic residues" evidence="1">
    <location>
        <begin position="168"/>
        <end position="182"/>
    </location>
</feature>
<feature type="region of interest" description="Disordered" evidence="1">
    <location>
        <begin position="149"/>
        <end position="182"/>
    </location>
</feature>
<feature type="compositionally biased region" description="Basic and acidic residues" evidence="1">
    <location>
        <begin position="13"/>
        <end position="28"/>
    </location>
</feature>
<evidence type="ECO:0000256" key="1">
    <source>
        <dbReference type="SAM" id="MobiDB-lite"/>
    </source>
</evidence>
<evidence type="ECO:0000313" key="2">
    <source>
        <dbReference type="EMBL" id="CAF31855.1"/>
    </source>
</evidence>
<dbReference type="AlphaFoldDB" id="Q2MFR2"/>
<reference evidence="2" key="1">
    <citation type="submission" date="2004-02" db="EMBL/GenBank/DDBJ databases">
        <title>Cloning and sequencing of the hygromycin B biosynthetic gene cluster from Streptomyces hygroscopicus ssp.hygroscopicus DSM 40578.</title>
        <authorList>
            <person name="Aboshanab K.M.A."/>
            <person name="Schmidt-Beissner H."/>
            <person name="Wehmeier U.F."/>
            <person name="Welzel K."/>
            <person name="Vente A."/>
            <person name="Piepersberg W."/>
        </authorList>
    </citation>
    <scope>NUCLEOTIDE SEQUENCE</scope>
    <source>
        <strain evidence="2">DSM 40578</strain>
    </source>
</reference>